<feature type="region of interest" description="Disordered" evidence="1">
    <location>
        <begin position="338"/>
        <end position="369"/>
    </location>
</feature>
<accession>V6LJU3</accession>
<reference evidence="5" key="2">
    <citation type="submission" date="2020-12" db="EMBL/GenBank/DDBJ databases">
        <title>New Spironucleus salmonicida genome in near-complete chromosomes.</title>
        <authorList>
            <person name="Xu F."/>
            <person name="Kurt Z."/>
            <person name="Jimenez-Gonzalez A."/>
            <person name="Astvaldsson A."/>
            <person name="Andersson J.O."/>
            <person name="Svard S.G."/>
        </authorList>
    </citation>
    <scope>NUCLEOTIDE SEQUENCE</scope>
    <source>
        <strain evidence="5">ATCC 50377</strain>
    </source>
</reference>
<dbReference type="EMBL" id="KI546104">
    <property type="protein sequence ID" value="EST44870.1"/>
    <property type="molecule type" value="Genomic_DNA"/>
</dbReference>
<dbReference type="Proteomes" id="UP000018208">
    <property type="component" value="Unassembled WGS sequence"/>
</dbReference>
<proteinExistence type="predicted"/>
<feature type="compositionally biased region" description="Basic and acidic residues" evidence="1">
    <location>
        <begin position="345"/>
        <end position="360"/>
    </location>
</feature>
<keyword evidence="6" id="KW-1185">Reference proteome</keyword>
<dbReference type="InterPro" id="IPR048738">
    <property type="entry name" value="CEP104_Znf"/>
</dbReference>
<feature type="domain" description="Centrosomal protein CEP104 N-terminal" evidence="2">
    <location>
        <begin position="34"/>
        <end position="140"/>
    </location>
</feature>
<sequence>MADSQLQLKVLQASSFEQNYAPDAVLAANPLSDGWRTAPNAAAPHFLTLALANGPAEVSSIQFVAHEALTPLTVEVYVLPPQEATWQRLGHVRMAENSNGRQRKTFKVKIRAAQIRFQMTEIVQNAENNYSQISLTSVLIKGEQVSEIRPGSAQMSAFKDKFVPEAVKQQIGHNQVYNEIVIKIIQQLNMNESLAVEKDEYLEAERMSVACKKVQEFGKALDQLEIKKAAAVKRKDYKAAQEIKENIDQIKEIITMDLDDMISTLNGEQLKKKVVAKANFQTEKANFQPQKANFQQIPQIPQIQQTRENEIPETTTNHNEEKPLAGQQQNAQFALSEEEKAEIEEERKRRSEEMKQERLRKATKGGKAQIPDLEPQNAVAQNLGKSRSEHFQTTPFHFIQALEQLSQYWEKSEQAPAQIPPQQTHSDPVQVLRVLNFSEIFIRLAASKSLEHVSDAVLFAKCAAQGDLVAYCEGCAAVCEIVAENANLSLLNHANQLFAFAYVGFMQKFGRFERFQLEPIFLNVDDELSKQKENAVIYANLGVKNTGSDDLNSIQNQLFAPLGQNVQFANSILKLISTPISRLQEKQKRTKLQALNITATLASFPAFPERQFLAFLISKTQIDKASNLKSTEQNLLNKQYLSLYEARTQALYAVISVQNALISKNSAPILLDFLKFSLPNANKKEVKDAVLGVLGLMYGADDVFTPLQILNAISENLKNEPLKKQIAGIFSACDAQRGGTPRIVYLAESQKLIVNINIQQQQQQVPSNMCQFCLFQCKTSNILEMHKHLLLECPCCGICPGCHQLIEIPCLPDHLLHSCSNSEQFNVLECKKCLCAVDKTQLSEHLKECQFALKGEESVCPLCGAVLKDGEDALVHYSDGGCNANPRTSADLQGVIRQKMERG</sequence>
<evidence type="ECO:0000256" key="1">
    <source>
        <dbReference type="SAM" id="MobiDB-lite"/>
    </source>
</evidence>
<dbReference type="InterPro" id="IPR048739">
    <property type="entry name" value="CEP104_N"/>
</dbReference>
<feature type="domain" description="Centrosomal protein CEP104 Zn finger" evidence="3">
    <location>
        <begin position="769"/>
        <end position="872"/>
    </location>
</feature>
<evidence type="ECO:0000259" key="3">
    <source>
        <dbReference type="Pfam" id="PF21039"/>
    </source>
</evidence>
<dbReference type="AlphaFoldDB" id="V6LJU3"/>
<evidence type="ECO:0000313" key="5">
    <source>
        <dbReference type="EMBL" id="KAH0569792.1"/>
    </source>
</evidence>
<dbReference type="Pfam" id="PF21038">
    <property type="entry name" value="CEP104_N"/>
    <property type="match status" value="1"/>
</dbReference>
<organism evidence="4">
    <name type="scientific">Spironucleus salmonicida</name>
    <dbReference type="NCBI Taxonomy" id="348837"/>
    <lineage>
        <taxon>Eukaryota</taxon>
        <taxon>Metamonada</taxon>
        <taxon>Diplomonadida</taxon>
        <taxon>Hexamitidae</taxon>
        <taxon>Hexamitinae</taxon>
        <taxon>Spironucleus</taxon>
    </lineage>
</organism>
<protein>
    <submittedName>
        <fullName evidence="4">Glycine-, glutamate-, thienylcyclohexylpiperidine-binding protein</fullName>
    </submittedName>
</protein>
<reference evidence="4 5" key="1">
    <citation type="journal article" date="2014" name="PLoS Genet.">
        <title>The Genome of Spironucleus salmonicida Highlights a Fish Pathogen Adapted to Fluctuating Environments.</title>
        <authorList>
            <person name="Xu F."/>
            <person name="Jerlstrom-Hultqvist J."/>
            <person name="Einarsson E."/>
            <person name="Astvaldsson A."/>
            <person name="Svard S.G."/>
            <person name="Andersson J.O."/>
        </authorList>
    </citation>
    <scope>NUCLEOTIDE SEQUENCE</scope>
    <source>
        <strain evidence="5">ATCC 50377</strain>
    </source>
</reference>
<dbReference type="PANTHER" id="PTHR13371:SF0">
    <property type="entry name" value="CENTROSOMAL PROTEIN OF 104 KDA"/>
    <property type="match status" value="1"/>
</dbReference>
<evidence type="ECO:0000313" key="4">
    <source>
        <dbReference type="EMBL" id="EST44870.1"/>
    </source>
</evidence>
<dbReference type="OrthoDB" id="66599at2759"/>
<dbReference type="EMBL" id="AUWU02000008">
    <property type="protein sequence ID" value="KAH0569792.1"/>
    <property type="molecule type" value="Genomic_DNA"/>
</dbReference>
<evidence type="ECO:0000313" key="6">
    <source>
        <dbReference type="Proteomes" id="UP000018208"/>
    </source>
</evidence>
<dbReference type="InterPro" id="IPR052607">
    <property type="entry name" value="CEP104-like"/>
</dbReference>
<dbReference type="PANTHER" id="PTHR13371">
    <property type="entry name" value="GLYCINE-, GLUTAMATE-, THIENYLCYCLOHEXYLPIPERIDINE-BINDING PROTEIN"/>
    <property type="match status" value="1"/>
</dbReference>
<dbReference type="VEuPathDB" id="GiardiaDB:SS50377_27760"/>
<gene>
    <name evidence="4" type="ORF">SS50377_15230</name>
    <name evidence="5" type="ORF">SS50377_27760</name>
</gene>
<dbReference type="SUPFAM" id="SSF49785">
    <property type="entry name" value="Galactose-binding domain-like"/>
    <property type="match status" value="1"/>
</dbReference>
<dbReference type="InterPro" id="IPR008979">
    <property type="entry name" value="Galactose-bd-like_sf"/>
</dbReference>
<dbReference type="GO" id="GO:0005929">
    <property type="term" value="C:cilium"/>
    <property type="evidence" value="ECO:0007669"/>
    <property type="project" value="TreeGrafter"/>
</dbReference>
<name>V6LJU3_9EUKA</name>
<dbReference type="Pfam" id="PF21039">
    <property type="entry name" value="CEP104_ZnF"/>
    <property type="match status" value="1"/>
</dbReference>
<dbReference type="Gene3D" id="2.60.120.260">
    <property type="entry name" value="Galactose-binding domain-like"/>
    <property type="match status" value="1"/>
</dbReference>
<evidence type="ECO:0000259" key="2">
    <source>
        <dbReference type="Pfam" id="PF21038"/>
    </source>
</evidence>